<dbReference type="EMBL" id="JAELYA010000002">
    <property type="protein sequence ID" value="MBO3275271.1"/>
    <property type="molecule type" value="Genomic_DNA"/>
</dbReference>
<keyword evidence="3" id="KW-1185">Reference proteome</keyword>
<keyword evidence="1" id="KW-1133">Transmembrane helix</keyword>
<feature type="transmembrane region" description="Helical" evidence="1">
    <location>
        <begin position="43"/>
        <end position="60"/>
    </location>
</feature>
<sequence>MYLWLKHLHISLAVVSSLLFLWRLGLSWRGRRTQGWQRWAPHLVDTLLLLSALGLVHLAMPWPLPIWLQGKIGLLLLYIGFAAMAIRTDLHARKALFSALSLGALGGIFFLALQKPWW</sequence>
<evidence type="ECO:0000313" key="3">
    <source>
        <dbReference type="Proteomes" id="UP000669060"/>
    </source>
</evidence>
<dbReference type="PIRSF" id="PIRSF005610">
    <property type="entry name" value="SirB"/>
    <property type="match status" value="1"/>
</dbReference>
<feature type="transmembrane region" description="Helical" evidence="1">
    <location>
        <begin position="95"/>
        <end position="113"/>
    </location>
</feature>
<feature type="transmembrane region" description="Helical" evidence="1">
    <location>
        <begin position="6"/>
        <end position="22"/>
    </location>
</feature>
<gene>
    <name evidence="2" type="ORF">JFY56_08550</name>
</gene>
<dbReference type="PANTHER" id="PTHR39594:SF1">
    <property type="entry name" value="PROTEIN YCHQ"/>
    <property type="match status" value="1"/>
</dbReference>
<evidence type="ECO:0000313" key="2">
    <source>
        <dbReference type="EMBL" id="MBO3275271.1"/>
    </source>
</evidence>
<comment type="caution">
    <text evidence="2">The sequence shown here is derived from an EMBL/GenBank/DDBJ whole genome shotgun (WGS) entry which is preliminary data.</text>
</comment>
<keyword evidence="1" id="KW-0812">Transmembrane</keyword>
<feature type="transmembrane region" description="Helical" evidence="1">
    <location>
        <begin position="66"/>
        <end position="86"/>
    </location>
</feature>
<dbReference type="RefSeq" id="WP_208313105.1">
    <property type="nucleotide sequence ID" value="NZ_JAELYA010000002.1"/>
</dbReference>
<keyword evidence="1" id="KW-0472">Membrane</keyword>
<name>A0ABS3TNM4_9PSED</name>
<evidence type="ECO:0000256" key="1">
    <source>
        <dbReference type="SAM" id="Phobius"/>
    </source>
</evidence>
<dbReference type="PANTHER" id="PTHR39594">
    <property type="entry name" value="PROTEIN YCHQ"/>
    <property type="match status" value="1"/>
</dbReference>
<reference evidence="2 3" key="1">
    <citation type="submission" date="2020-12" db="EMBL/GenBank/DDBJ databases">
        <title>Pseudomonas schmalbachii sp. nov. isolated from millipede gut.</title>
        <authorList>
            <person name="Shelomi M."/>
        </authorList>
    </citation>
    <scope>NUCLEOTIDE SEQUENCE [LARGE SCALE GENOMIC DNA]</scope>
    <source>
        <strain evidence="2 3">Milli4</strain>
    </source>
</reference>
<accession>A0ABS3TNM4</accession>
<proteinExistence type="predicted"/>
<protein>
    <submittedName>
        <fullName evidence="2">SirB2 family protein</fullName>
    </submittedName>
</protein>
<organism evidence="2 3">
    <name type="scientific">Pseudomonas schmalbachii</name>
    <dbReference type="NCBI Taxonomy" id="2816993"/>
    <lineage>
        <taxon>Bacteria</taxon>
        <taxon>Pseudomonadati</taxon>
        <taxon>Pseudomonadota</taxon>
        <taxon>Gammaproteobacteria</taxon>
        <taxon>Pseudomonadales</taxon>
        <taxon>Pseudomonadaceae</taxon>
        <taxon>Pseudomonas</taxon>
    </lineage>
</organism>
<dbReference type="Pfam" id="PF04247">
    <property type="entry name" value="SirB"/>
    <property type="match status" value="1"/>
</dbReference>
<dbReference type="Proteomes" id="UP000669060">
    <property type="component" value="Unassembled WGS sequence"/>
</dbReference>
<dbReference type="InterPro" id="IPR007360">
    <property type="entry name" value="SirB"/>
</dbReference>